<dbReference type="SMART" id="SM00448">
    <property type="entry name" value="REC"/>
    <property type="match status" value="1"/>
</dbReference>
<dbReference type="OrthoDB" id="5288224at2"/>
<dbReference type="Pfam" id="PF00072">
    <property type="entry name" value="Response_reg"/>
    <property type="match status" value="1"/>
</dbReference>
<dbReference type="GO" id="GO:0043565">
    <property type="term" value="F:sequence-specific DNA binding"/>
    <property type="evidence" value="ECO:0007669"/>
    <property type="project" value="InterPro"/>
</dbReference>
<dbReference type="GO" id="GO:0000160">
    <property type="term" value="P:phosphorelay signal transduction system"/>
    <property type="evidence" value="ECO:0007669"/>
    <property type="project" value="InterPro"/>
</dbReference>
<dbReference type="Gene3D" id="1.10.10.60">
    <property type="entry name" value="Homeodomain-like"/>
    <property type="match status" value="1"/>
</dbReference>
<dbReference type="PANTHER" id="PTHR32071">
    <property type="entry name" value="TRANSCRIPTIONAL REGULATORY PROTEIN"/>
    <property type="match status" value="1"/>
</dbReference>
<dbReference type="InterPro" id="IPR003593">
    <property type="entry name" value="AAA+_ATPase"/>
</dbReference>
<feature type="modified residue" description="4-aspartylphosphate" evidence="6">
    <location>
        <position position="52"/>
    </location>
</feature>
<evidence type="ECO:0000259" key="7">
    <source>
        <dbReference type="PROSITE" id="PS50045"/>
    </source>
</evidence>
<dbReference type="InterPro" id="IPR027417">
    <property type="entry name" value="P-loop_NTPase"/>
</dbReference>
<dbReference type="InterPro" id="IPR058031">
    <property type="entry name" value="AAA_lid_NorR"/>
</dbReference>
<dbReference type="FunFam" id="3.40.50.300:FF:000006">
    <property type="entry name" value="DNA-binding transcriptional regulator NtrC"/>
    <property type="match status" value="1"/>
</dbReference>
<keyword evidence="1" id="KW-0547">Nucleotide-binding</keyword>
<reference evidence="9 10" key="1">
    <citation type="journal article" date="2019" name="Front. Microbiol.">
        <title>Genomes of Neutrophilic Sulfur-Oxidizing Chemolithoautotrophs Representing 9 Proteobacterial Species From 8 Genera.</title>
        <authorList>
            <person name="Watanabe T."/>
            <person name="Kojima H."/>
            <person name="Umezawa K."/>
            <person name="Hori C."/>
            <person name="Takasuka T.E."/>
            <person name="Kato Y."/>
            <person name="Fukui M."/>
        </authorList>
    </citation>
    <scope>NUCLEOTIDE SEQUENCE [LARGE SCALE GENOMIC DNA]</scope>
    <source>
        <strain evidence="9 10">TTN</strain>
    </source>
</reference>
<dbReference type="SUPFAM" id="SSF46689">
    <property type="entry name" value="Homeodomain-like"/>
    <property type="match status" value="1"/>
</dbReference>
<sequence length="456" mass="50960">MATILIVDDEFSIRKTLGLLLKTDQHQALEASNLAAAKACLDKHIVDLVITDLRIGEESGLELLTYLKDTGYAAESIMMTAYASIETAVEAMRLGAYDYLTKPINPDELLLRVHKVLEKKSLYEEVTRLRGELSRRDKLGHITARSPRMAEIRKIVERIRDRDLPVLITGETGTGKEVLANVIHSVSARSHGHFVAINCCTLPEELLDSELFGHIKGSFTSATSNRKGLFQQAHGGTLFLDEIGDVSPRLQAKLLRALQEGEVRPVGSETSVKVDVRIIAATNCDLEEMANQGSFRRDLLFRLNVLPIHIPPLRERREDILPLIDYFLEMERKQLGRHDLNLSPTARQKLIEYDWPGNIRELKNVVERSFALYGGPVLDAHEIALSMKQNTSGTLDKNKTLAEAEAEHIRHVLVENHGNQVAAARVLGISRSTLRRKLDEMSHSSLSHSDSPPVAF</sequence>
<keyword evidence="2" id="KW-0067">ATP-binding</keyword>
<dbReference type="PROSITE" id="PS00676">
    <property type="entry name" value="SIGMA54_INTERACT_2"/>
    <property type="match status" value="1"/>
</dbReference>
<dbReference type="Gene3D" id="3.40.50.300">
    <property type="entry name" value="P-loop containing nucleotide triphosphate hydrolases"/>
    <property type="match status" value="1"/>
</dbReference>
<evidence type="ECO:0000313" key="9">
    <source>
        <dbReference type="EMBL" id="GBL44604.1"/>
    </source>
</evidence>
<dbReference type="SUPFAM" id="SSF52540">
    <property type="entry name" value="P-loop containing nucleoside triphosphate hydrolases"/>
    <property type="match status" value="1"/>
</dbReference>
<evidence type="ECO:0000256" key="2">
    <source>
        <dbReference type="ARBA" id="ARBA00022840"/>
    </source>
</evidence>
<proteinExistence type="predicted"/>
<keyword evidence="3" id="KW-0805">Transcription regulation</keyword>
<dbReference type="Gene3D" id="1.10.8.60">
    <property type="match status" value="1"/>
</dbReference>
<dbReference type="InterPro" id="IPR009057">
    <property type="entry name" value="Homeodomain-like_sf"/>
</dbReference>
<dbReference type="GO" id="GO:0005524">
    <property type="term" value="F:ATP binding"/>
    <property type="evidence" value="ECO:0007669"/>
    <property type="project" value="UniProtKB-KW"/>
</dbReference>
<protein>
    <submittedName>
        <fullName evidence="9">Type IV fimbriae expression regulatory protein PilR</fullName>
    </submittedName>
</protein>
<organism evidence="9 10">
    <name type="scientific">Sulfuriferula multivorans</name>
    <dbReference type="NCBI Taxonomy" id="1559896"/>
    <lineage>
        <taxon>Bacteria</taxon>
        <taxon>Pseudomonadati</taxon>
        <taxon>Pseudomonadota</taxon>
        <taxon>Betaproteobacteria</taxon>
        <taxon>Nitrosomonadales</taxon>
        <taxon>Sulfuricellaceae</taxon>
        <taxon>Sulfuriferula</taxon>
    </lineage>
</organism>
<feature type="domain" description="Response regulatory" evidence="8">
    <location>
        <begin position="3"/>
        <end position="117"/>
    </location>
</feature>
<dbReference type="Pfam" id="PF25601">
    <property type="entry name" value="AAA_lid_14"/>
    <property type="match status" value="1"/>
</dbReference>
<dbReference type="Pfam" id="PF00158">
    <property type="entry name" value="Sigma54_activat"/>
    <property type="match status" value="1"/>
</dbReference>
<accession>A0A401JAL5</accession>
<dbReference type="InterPro" id="IPR002078">
    <property type="entry name" value="Sigma_54_int"/>
</dbReference>
<keyword evidence="5" id="KW-0804">Transcription</keyword>
<name>A0A401JAL5_9PROT</name>
<gene>
    <name evidence="9" type="ORF">SFMTTN_0404</name>
</gene>
<dbReference type="PROSITE" id="PS00675">
    <property type="entry name" value="SIGMA54_INTERACT_1"/>
    <property type="match status" value="1"/>
</dbReference>
<evidence type="ECO:0000313" key="10">
    <source>
        <dbReference type="Proteomes" id="UP000286806"/>
    </source>
</evidence>
<dbReference type="SUPFAM" id="SSF52172">
    <property type="entry name" value="CheY-like"/>
    <property type="match status" value="1"/>
</dbReference>
<dbReference type="InterPro" id="IPR001789">
    <property type="entry name" value="Sig_transdc_resp-reg_receiver"/>
</dbReference>
<dbReference type="RefSeq" id="WP_124703444.1">
    <property type="nucleotide sequence ID" value="NZ_BGOW01000002.1"/>
</dbReference>
<evidence type="ECO:0000259" key="8">
    <source>
        <dbReference type="PROSITE" id="PS50110"/>
    </source>
</evidence>
<comment type="caution">
    <text evidence="9">The sequence shown here is derived from an EMBL/GenBank/DDBJ whole genome shotgun (WGS) entry which is preliminary data.</text>
</comment>
<dbReference type="PROSITE" id="PS50045">
    <property type="entry name" value="SIGMA54_INTERACT_4"/>
    <property type="match status" value="1"/>
</dbReference>
<evidence type="ECO:0000256" key="1">
    <source>
        <dbReference type="ARBA" id="ARBA00022741"/>
    </source>
</evidence>
<dbReference type="Proteomes" id="UP000286806">
    <property type="component" value="Unassembled WGS sequence"/>
</dbReference>
<dbReference type="PRINTS" id="PR01590">
    <property type="entry name" value="HTHFIS"/>
</dbReference>
<keyword evidence="4" id="KW-0238">DNA-binding</keyword>
<feature type="domain" description="Sigma-54 factor interaction" evidence="7">
    <location>
        <begin position="142"/>
        <end position="371"/>
    </location>
</feature>
<dbReference type="Pfam" id="PF02954">
    <property type="entry name" value="HTH_8"/>
    <property type="match status" value="1"/>
</dbReference>
<dbReference type="InterPro" id="IPR025943">
    <property type="entry name" value="Sigma_54_int_dom_ATP-bd_2"/>
</dbReference>
<keyword evidence="6" id="KW-0597">Phosphoprotein</keyword>
<evidence type="ECO:0000256" key="5">
    <source>
        <dbReference type="ARBA" id="ARBA00023163"/>
    </source>
</evidence>
<evidence type="ECO:0000256" key="4">
    <source>
        <dbReference type="ARBA" id="ARBA00023125"/>
    </source>
</evidence>
<dbReference type="SMART" id="SM00382">
    <property type="entry name" value="AAA"/>
    <property type="match status" value="1"/>
</dbReference>
<dbReference type="AlphaFoldDB" id="A0A401JAL5"/>
<evidence type="ECO:0000256" key="6">
    <source>
        <dbReference type="PROSITE-ProRule" id="PRU00169"/>
    </source>
</evidence>
<dbReference type="PROSITE" id="PS00688">
    <property type="entry name" value="SIGMA54_INTERACT_3"/>
    <property type="match status" value="1"/>
</dbReference>
<dbReference type="InterPro" id="IPR002197">
    <property type="entry name" value="HTH_Fis"/>
</dbReference>
<dbReference type="PROSITE" id="PS50110">
    <property type="entry name" value="RESPONSE_REGULATORY"/>
    <property type="match status" value="1"/>
</dbReference>
<dbReference type="InterPro" id="IPR011006">
    <property type="entry name" value="CheY-like_superfamily"/>
</dbReference>
<dbReference type="GO" id="GO:0006355">
    <property type="term" value="P:regulation of DNA-templated transcription"/>
    <property type="evidence" value="ECO:0007669"/>
    <property type="project" value="InterPro"/>
</dbReference>
<dbReference type="EMBL" id="BGOW01000002">
    <property type="protein sequence ID" value="GBL44604.1"/>
    <property type="molecule type" value="Genomic_DNA"/>
</dbReference>
<dbReference type="InterPro" id="IPR025662">
    <property type="entry name" value="Sigma_54_int_dom_ATP-bd_1"/>
</dbReference>
<dbReference type="Gene3D" id="3.40.50.2300">
    <property type="match status" value="1"/>
</dbReference>
<evidence type="ECO:0000256" key="3">
    <source>
        <dbReference type="ARBA" id="ARBA00023015"/>
    </source>
</evidence>
<dbReference type="InterPro" id="IPR025944">
    <property type="entry name" value="Sigma_54_int_dom_CS"/>
</dbReference>
<keyword evidence="10" id="KW-1185">Reference proteome</keyword>
<dbReference type="CDD" id="cd00009">
    <property type="entry name" value="AAA"/>
    <property type="match status" value="1"/>
</dbReference>